<accession>L0GQ57</accession>
<protein>
    <submittedName>
        <fullName evidence="2">Uncharacterized protein</fullName>
    </submittedName>
</protein>
<feature type="region of interest" description="Disordered" evidence="1">
    <location>
        <begin position="20"/>
        <end position="52"/>
    </location>
</feature>
<sequence>MSGIEWTKLDLLRFARHLKTDAPGQGYGTRDDLADENKPEPIVAATKGGAAP</sequence>
<dbReference type="KEGG" id="tmb:Thimo_0016"/>
<dbReference type="EMBL" id="CP003051">
    <property type="protein sequence ID" value="AGA88893.1"/>
    <property type="molecule type" value="Genomic_DNA"/>
</dbReference>
<dbReference type="HOGENOM" id="CLU_3085790_0_0_6"/>
<feature type="compositionally biased region" description="Basic and acidic residues" evidence="1">
    <location>
        <begin position="29"/>
        <end position="39"/>
    </location>
</feature>
<gene>
    <name evidence="2" type="ORF">Thimo_0016</name>
</gene>
<name>L0GQ57_9GAMM</name>
<evidence type="ECO:0000256" key="1">
    <source>
        <dbReference type="SAM" id="MobiDB-lite"/>
    </source>
</evidence>
<organism evidence="2 3">
    <name type="scientific">Thioflavicoccus mobilis 8321</name>
    <dbReference type="NCBI Taxonomy" id="765912"/>
    <lineage>
        <taxon>Bacteria</taxon>
        <taxon>Pseudomonadati</taxon>
        <taxon>Pseudomonadota</taxon>
        <taxon>Gammaproteobacteria</taxon>
        <taxon>Chromatiales</taxon>
        <taxon>Chromatiaceae</taxon>
        <taxon>Thioflavicoccus</taxon>
    </lineage>
</organism>
<evidence type="ECO:0000313" key="3">
    <source>
        <dbReference type="Proteomes" id="UP000010816"/>
    </source>
</evidence>
<dbReference type="AlphaFoldDB" id="L0GQ57"/>
<reference evidence="2 3" key="1">
    <citation type="submission" date="2011-09" db="EMBL/GenBank/DDBJ databases">
        <title>Complete sequence of chromosome of Thioflavicoccus mobilis 8321.</title>
        <authorList>
            <consortium name="US DOE Joint Genome Institute"/>
            <person name="Lucas S."/>
            <person name="Han J."/>
            <person name="Lapidus A."/>
            <person name="Cheng J.-F."/>
            <person name="Goodwin L."/>
            <person name="Pitluck S."/>
            <person name="Peters L."/>
            <person name="Ovchinnikova G."/>
            <person name="Lu M."/>
            <person name="Detter J.C."/>
            <person name="Han C."/>
            <person name="Tapia R."/>
            <person name="Land M."/>
            <person name="Hauser L."/>
            <person name="Kyrpides N."/>
            <person name="Ivanova N."/>
            <person name="Pagani I."/>
            <person name="Vogl K."/>
            <person name="Liu Z."/>
            <person name="Imhoff J."/>
            <person name="Thiel V."/>
            <person name="Frigaard N.-U."/>
            <person name="Bryant D."/>
            <person name="Woyke T."/>
        </authorList>
    </citation>
    <scope>NUCLEOTIDE SEQUENCE [LARGE SCALE GENOMIC DNA]</scope>
    <source>
        <strain evidence="2 3">8321</strain>
    </source>
</reference>
<keyword evidence="3" id="KW-1185">Reference proteome</keyword>
<dbReference type="Proteomes" id="UP000010816">
    <property type="component" value="Chromosome"/>
</dbReference>
<dbReference type="RefSeq" id="WP_015279043.1">
    <property type="nucleotide sequence ID" value="NC_019940.1"/>
</dbReference>
<dbReference type="STRING" id="765912.Thimo_0016"/>
<proteinExistence type="predicted"/>
<evidence type="ECO:0000313" key="2">
    <source>
        <dbReference type="EMBL" id="AGA88893.1"/>
    </source>
</evidence>